<sequence>TSFVDDESLKENPSEYAIPAKKRGKRAKLSLSTGGKKRPATEITEKESGKCERDRTGKKVKWDDNFKNENEFNFDIDSQKAKNAVEKIWALPDGTDYIAGNVHNVNITYNDIRSLDMGEWLTDQVIDGYLAHLTQAAIDKGQIKINLFNYD</sequence>
<feature type="region of interest" description="Disordered" evidence="1">
    <location>
        <begin position="1"/>
        <end position="50"/>
    </location>
</feature>
<gene>
    <name evidence="2" type="ORF">DPMN_162255</name>
</gene>
<feature type="compositionally biased region" description="Basic and acidic residues" evidence="1">
    <location>
        <begin position="39"/>
        <end position="50"/>
    </location>
</feature>
<dbReference type="Proteomes" id="UP000828390">
    <property type="component" value="Unassembled WGS sequence"/>
</dbReference>
<dbReference type="Gene3D" id="3.40.395.10">
    <property type="entry name" value="Adenoviral Proteinase, Chain A"/>
    <property type="match status" value="1"/>
</dbReference>
<comment type="caution">
    <text evidence="2">The sequence shown here is derived from an EMBL/GenBank/DDBJ whole genome shotgun (WGS) entry which is preliminary data.</text>
</comment>
<evidence type="ECO:0000313" key="2">
    <source>
        <dbReference type="EMBL" id="KAH3784301.1"/>
    </source>
</evidence>
<organism evidence="2 3">
    <name type="scientific">Dreissena polymorpha</name>
    <name type="common">Zebra mussel</name>
    <name type="synonym">Mytilus polymorpha</name>
    <dbReference type="NCBI Taxonomy" id="45954"/>
    <lineage>
        <taxon>Eukaryota</taxon>
        <taxon>Metazoa</taxon>
        <taxon>Spiralia</taxon>
        <taxon>Lophotrochozoa</taxon>
        <taxon>Mollusca</taxon>
        <taxon>Bivalvia</taxon>
        <taxon>Autobranchia</taxon>
        <taxon>Heteroconchia</taxon>
        <taxon>Euheterodonta</taxon>
        <taxon>Imparidentia</taxon>
        <taxon>Neoheterodontei</taxon>
        <taxon>Myida</taxon>
        <taxon>Dreissenoidea</taxon>
        <taxon>Dreissenidae</taxon>
        <taxon>Dreissena</taxon>
    </lineage>
</organism>
<protein>
    <submittedName>
        <fullName evidence="2">Uncharacterized protein</fullName>
    </submittedName>
</protein>
<reference evidence="2" key="2">
    <citation type="submission" date="2020-11" db="EMBL/GenBank/DDBJ databases">
        <authorList>
            <person name="McCartney M.A."/>
            <person name="Auch B."/>
            <person name="Kono T."/>
            <person name="Mallez S."/>
            <person name="Becker A."/>
            <person name="Gohl D.M."/>
            <person name="Silverstein K.A.T."/>
            <person name="Koren S."/>
            <person name="Bechman K.B."/>
            <person name="Herman A."/>
            <person name="Abrahante J.E."/>
            <person name="Garbe J."/>
        </authorList>
    </citation>
    <scope>NUCLEOTIDE SEQUENCE</scope>
    <source>
        <strain evidence="2">Duluth1</strain>
        <tissue evidence="2">Whole animal</tissue>
    </source>
</reference>
<dbReference type="InterPro" id="IPR038765">
    <property type="entry name" value="Papain-like_cys_pep_sf"/>
</dbReference>
<evidence type="ECO:0000256" key="1">
    <source>
        <dbReference type="SAM" id="MobiDB-lite"/>
    </source>
</evidence>
<dbReference type="EMBL" id="JAIWYP010000008">
    <property type="protein sequence ID" value="KAH3784301.1"/>
    <property type="molecule type" value="Genomic_DNA"/>
</dbReference>
<dbReference type="AlphaFoldDB" id="A0A9D4ETP4"/>
<accession>A0A9D4ETP4</accession>
<reference evidence="2" key="1">
    <citation type="journal article" date="2019" name="bioRxiv">
        <title>The Genome of the Zebra Mussel, Dreissena polymorpha: A Resource for Invasive Species Research.</title>
        <authorList>
            <person name="McCartney M.A."/>
            <person name="Auch B."/>
            <person name="Kono T."/>
            <person name="Mallez S."/>
            <person name="Zhang Y."/>
            <person name="Obille A."/>
            <person name="Becker A."/>
            <person name="Abrahante J.E."/>
            <person name="Garbe J."/>
            <person name="Badalamenti J.P."/>
            <person name="Herman A."/>
            <person name="Mangelson H."/>
            <person name="Liachko I."/>
            <person name="Sullivan S."/>
            <person name="Sone E.D."/>
            <person name="Koren S."/>
            <person name="Silverstein K.A.T."/>
            <person name="Beckman K.B."/>
            <person name="Gohl D.M."/>
        </authorList>
    </citation>
    <scope>NUCLEOTIDE SEQUENCE</scope>
    <source>
        <strain evidence="2">Duluth1</strain>
        <tissue evidence="2">Whole animal</tissue>
    </source>
</reference>
<evidence type="ECO:0000313" key="3">
    <source>
        <dbReference type="Proteomes" id="UP000828390"/>
    </source>
</evidence>
<dbReference type="SUPFAM" id="SSF54001">
    <property type="entry name" value="Cysteine proteinases"/>
    <property type="match status" value="1"/>
</dbReference>
<proteinExistence type="predicted"/>
<name>A0A9D4ETP4_DREPO</name>
<feature type="non-terminal residue" evidence="2">
    <location>
        <position position="151"/>
    </location>
</feature>
<keyword evidence="3" id="KW-1185">Reference proteome</keyword>